<dbReference type="PANTHER" id="PTHR10887:SF5">
    <property type="entry name" value="RNA HELICASE AQUARIUS"/>
    <property type="match status" value="1"/>
</dbReference>
<keyword evidence="7" id="KW-1185">Reference proteome</keyword>
<evidence type="ECO:0000259" key="4">
    <source>
        <dbReference type="Pfam" id="PF16399"/>
    </source>
</evidence>
<evidence type="ECO:0000259" key="3">
    <source>
        <dbReference type="Pfam" id="PF13087"/>
    </source>
</evidence>
<evidence type="ECO:0000313" key="6">
    <source>
        <dbReference type="EMBL" id="KAK4469116.1"/>
    </source>
</evidence>
<feature type="domain" description="DNA2/NAM7 helicase-like C-terminal" evidence="3">
    <location>
        <begin position="1356"/>
        <end position="1545"/>
    </location>
</feature>
<dbReference type="Pfam" id="PF13087">
    <property type="entry name" value="AAA_12"/>
    <property type="match status" value="1"/>
</dbReference>
<dbReference type="PANTHER" id="PTHR10887">
    <property type="entry name" value="DNA2/NAM7 HELICASE FAMILY"/>
    <property type="match status" value="1"/>
</dbReference>
<feature type="region of interest" description="Disordered" evidence="1">
    <location>
        <begin position="884"/>
        <end position="908"/>
    </location>
</feature>
<dbReference type="Pfam" id="PF13086">
    <property type="entry name" value="AAA_11"/>
    <property type="match status" value="1"/>
</dbReference>
<organism evidence="6 7">
    <name type="scientific">Schistosoma mekongi</name>
    <name type="common">Parasitic worm</name>
    <dbReference type="NCBI Taxonomy" id="38744"/>
    <lineage>
        <taxon>Eukaryota</taxon>
        <taxon>Metazoa</taxon>
        <taxon>Spiralia</taxon>
        <taxon>Lophotrochozoa</taxon>
        <taxon>Platyhelminthes</taxon>
        <taxon>Trematoda</taxon>
        <taxon>Digenea</taxon>
        <taxon>Strigeidida</taxon>
        <taxon>Schistosomatoidea</taxon>
        <taxon>Schistosomatidae</taxon>
        <taxon>Schistosoma</taxon>
    </lineage>
</organism>
<dbReference type="InterPro" id="IPR045055">
    <property type="entry name" value="DNA2/NAM7-like"/>
</dbReference>
<dbReference type="InterPro" id="IPR041679">
    <property type="entry name" value="DNA2/NAM7-like_C"/>
</dbReference>
<feature type="domain" description="RNA helicase aquarius N-terminal" evidence="4">
    <location>
        <begin position="15"/>
        <end position="153"/>
    </location>
</feature>
<dbReference type="InterPro" id="IPR027417">
    <property type="entry name" value="P-loop_NTPase"/>
</dbReference>
<dbReference type="InterPro" id="IPR032174">
    <property type="entry name" value="Aquarius_N"/>
</dbReference>
<evidence type="ECO:0000256" key="1">
    <source>
        <dbReference type="SAM" id="MobiDB-lite"/>
    </source>
</evidence>
<dbReference type="CDD" id="cd18808">
    <property type="entry name" value="SF1_C_Upf1"/>
    <property type="match status" value="1"/>
</dbReference>
<proteinExistence type="predicted"/>
<protein>
    <recommendedName>
        <fullName evidence="8">Intron-binding protein aquarius</fullName>
    </recommendedName>
</protein>
<gene>
    <name evidence="6" type="ORF">MN116_006701</name>
</gene>
<name>A0AAE1Z7N2_SCHME</name>
<dbReference type="FunFam" id="3.40.50.300:FF:002863">
    <property type="entry name" value="Pre-mRNA-splicing factor cwf11"/>
    <property type="match status" value="1"/>
</dbReference>
<evidence type="ECO:0000259" key="2">
    <source>
        <dbReference type="Pfam" id="PF13086"/>
    </source>
</evidence>
<feature type="domain" description="RNA helicase aquarius N-terminal" evidence="4">
    <location>
        <begin position="180"/>
        <end position="447"/>
    </location>
</feature>
<dbReference type="GO" id="GO:0004386">
    <property type="term" value="F:helicase activity"/>
    <property type="evidence" value="ECO:0007669"/>
    <property type="project" value="InterPro"/>
</dbReference>
<dbReference type="GO" id="GO:0003729">
    <property type="term" value="F:mRNA binding"/>
    <property type="evidence" value="ECO:0007669"/>
    <property type="project" value="TreeGrafter"/>
</dbReference>
<dbReference type="Proteomes" id="UP001292079">
    <property type="component" value="Unassembled WGS sequence"/>
</dbReference>
<dbReference type="FunFam" id="3.40.50.300:FF:003210">
    <property type="entry name" value="RNA helicase aquarius"/>
    <property type="match status" value="1"/>
</dbReference>
<reference evidence="6" key="2">
    <citation type="journal article" date="2023" name="Infect Dis Poverty">
        <title>Chromosome-scale genome of the human blood fluke Schistosoma mekongi and its implications for public health.</title>
        <authorList>
            <person name="Zhou M."/>
            <person name="Xu L."/>
            <person name="Xu D."/>
            <person name="Chen W."/>
            <person name="Khan J."/>
            <person name="Hu Y."/>
            <person name="Huang H."/>
            <person name="Wei H."/>
            <person name="Zhang Y."/>
            <person name="Chusongsang P."/>
            <person name="Tanasarnprasert K."/>
            <person name="Hu X."/>
            <person name="Limpanont Y."/>
            <person name="Lv Z."/>
        </authorList>
    </citation>
    <scope>NUCLEOTIDE SEQUENCE</scope>
    <source>
        <strain evidence="6">LV_2022a</strain>
    </source>
</reference>
<accession>A0AAE1Z7N2</accession>
<evidence type="ECO:0000313" key="7">
    <source>
        <dbReference type="Proteomes" id="UP001292079"/>
    </source>
</evidence>
<feature type="compositionally biased region" description="Polar residues" evidence="1">
    <location>
        <begin position="895"/>
        <end position="904"/>
    </location>
</feature>
<evidence type="ECO:0008006" key="8">
    <source>
        <dbReference type="Google" id="ProtNLM"/>
    </source>
</evidence>
<feature type="domain" description="RNA helicase aquarius beta-barrel" evidence="5">
    <location>
        <begin position="594"/>
        <end position="749"/>
    </location>
</feature>
<dbReference type="InterPro" id="IPR047187">
    <property type="entry name" value="SF1_C_Upf1"/>
</dbReference>
<feature type="region of interest" description="Disordered" evidence="1">
    <location>
        <begin position="155"/>
        <end position="174"/>
    </location>
</feature>
<dbReference type="GO" id="GO:0071013">
    <property type="term" value="C:catalytic step 2 spliceosome"/>
    <property type="evidence" value="ECO:0007669"/>
    <property type="project" value="TreeGrafter"/>
</dbReference>
<dbReference type="Gene3D" id="3.40.50.300">
    <property type="entry name" value="P-loop containing nucleotide triphosphate hydrolases"/>
    <property type="match status" value="3"/>
</dbReference>
<reference evidence="6" key="1">
    <citation type="submission" date="2022-04" db="EMBL/GenBank/DDBJ databases">
        <authorList>
            <person name="Xu L."/>
            <person name="Lv Z."/>
        </authorList>
    </citation>
    <scope>NUCLEOTIDE SEQUENCE</scope>
    <source>
        <strain evidence="6">LV_2022a</strain>
    </source>
</reference>
<dbReference type="InterPro" id="IPR041677">
    <property type="entry name" value="DNA2/NAM7_AAA_11"/>
</dbReference>
<dbReference type="SUPFAM" id="SSF52540">
    <property type="entry name" value="P-loop containing nucleoside triphosphate hydrolases"/>
    <property type="match status" value="1"/>
</dbReference>
<dbReference type="Pfam" id="PF16399">
    <property type="entry name" value="Aquarius_N_1st"/>
    <property type="match status" value="2"/>
</dbReference>
<sequence length="1731" mass="198832">MSFRDSVDYVSQDRISQLARTYWLTTQQLLKNSNSSTCQTETYRPFSSDVMERIYRQELLASGFSHRRCLALELNQYLEQWLWPHFQPDISSRAHILSICAMVNEKARGRVPIWPTFVATSDKFSGLIQQVLHILLDESSQILAVNPLLTNITNTKSASDNEENEKQQQVSENASDPVQQKKCILEHIVLIIFLSHCFTNLAEVGVLRRSLRELYSLLIWQDHLQPTRLSLELKSHPRYARLLKKLQKYRDTKVSTTERENMIFQHSFIPRILDVFLTLLNSIPEKDEDKPIEPLLIHYLERFILLLVDLESMLLTRRILNVILDDRHIVVYCQKSALIKRPDGKLFSELVDLLAFYAHFHIDKSTGEPLDEAEMDKRHCAKLSNLQLKTFALHKDKLLSFSVSHPAGIETAQLLRKHLSVLSRDELYHLASCFGLVTLKKESSTNAIQNGKQNNDDNDNGQLPAKRLRLNNSDDTNEFNLNYLRDKLEAKFMDKDLIIRIIIHHFARRQSELELINSLSLYPTEDLIWDENRVPTEYYSGENCLALPKLSLQFLTLQDYLLRNFNLFRLESTYEIRQDIEDAIIRLKAWRGEFGQAVFDGWSRMALPIQAFNIVEVAKPDLGAKHPARVRADVRVALAGLRPEIRKEWLGLRRHDPVFLVTIRPTKQQGWKFNMNEPFAPQVGLHYVRGCEIEGQVDKEGKLVPDEERLGFLPLKGEKPNLVDTLPTWRVRLDPVQYQTDLDHLKAEQMRAEVLRSKVIRAKREGRTAEEIQALQAQVDEAEHISPEDLYDTFNVLIRRKPKENNFKAVLETIRDLMNIRSVVPEWLLDLLMGYLDPAAAHYTHLSDVYEPRQNWLDTFLSPEHLKQSLSQYNVEFIDKRQSRKWKSSSKTENTDNITDSTDSPGPPYRLIFPKLKDDPTANVQAMIPSDMITQKNSASNKSDDTCVDQSKSGDVKPTLIAEAYDPPLQPPWDLLAQAGGHSPGVLSTNSKLGNQVPFTSAQIEAIRSGMQCGLTLVVGPPGTGKTDVAVQIIHNLYHNYPNQRILIVTHSNQALNQLFEKIIALDVDERHLLRLGHGEEGLDTDKDFSRYGRVDYILAKRIHLLQEVTRLAKTLNPSSAIPQLSTDLPDTDLSDSTNNNLIHLQTCETAQYFYVQEVLSRWEDFISKIAANNTAHLMHTNQSTVDTSTYDPSLIRQSFPFTEYFTGQKSPPDEIMNQLFPGRNLLEDVALAQTYFRYLHSIFTQLDEFRAFELMRTGTERANYLLIQEAKIIAMTCTHAALRRRDLVQLGFTYDTILMEEAAQILEIETFIPLLLQNPDISGRNRLKRWIMIGDHHQLPPVVKNQAFNNYSNMGQSLFARLVKLGVPTVQLDAQGRSRSSLSRLYSWRYDRLTNLPHTLNEPQYLLANPGFRYDVQLINVEDYKGIGESEPSPYFYQNLAEAEYVVAVYMYMRILGYPAEKITILTTYNGQKHLIRDVIAARCAQNPLLGSPSKVTTVDRFQGQQNDYVLVSLVRTRTVGHLRDVRRLVVALSRARLGLYIFARIEQFANCPELKPAFDLLLNRKFGEEMKPTELHLTPWEVWINPCSPTALEIQHRMQMNGKLDQTPLIIKDMPHMSSYVRELYDQKLQYLLTQLQQQQQQTKPKVTTVTTTSIDIDITSTSISSTDVNEILQQKQSKLITEDNDIMQTSQEMNNAHLMSVDHPDDVVTSTIDETNADNSVEMADTNN</sequence>
<dbReference type="CDD" id="cd17935">
    <property type="entry name" value="EEXXQc_AQR"/>
    <property type="match status" value="1"/>
</dbReference>
<dbReference type="InterPro" id="IPR048966">
    <property type="entry name" value="Aquarius_b-barrel"/>
</dbReference>
<dbReference type="Pfam" id="PF21143">
    <property type="entry name" value="Aquarius_N_2nd"/>
    <property type="match status" value="1"/>
</dbReference>
<feature type="domain" description="DNA2/NAM7 helicase helicase" evidence="2">
    <location>
        <begin position="1001"/>
        <end position="1346"/>
    </location>
</feature>
<evidence type="ECO:0000259" key="5">
    <source>
        <dbReference type="Pfam" id="PF21143"/>
    </source>
</evidence>
<comment type="caution">
    <text evidence="6">The sequence shown here is derived from an EMBL/GenBank/DDBJ whole genome shotgun (WGS) entry which is preliminary data.</text>
</comment>
<dbReference type="EMBL" id="JALJAT010000005">
    <property type="protein sequence ID" value="KAK4469116.1"/>
    <property type="molecule type" value="Genomic_DNA"/>
</dbReference>